<accession>A0A7R9F1T1</accession>
<dbReference type="GO" id="GO:0000124">
    <property type="term" value="C:SAGA complex"/>
    <property type="evidence" value="ECO:0007669"/>
    <property type="project" value="InterPro"/>
</dbReference>
<dbReference type="EMBL" id="OD567100">
    <property type="protein sequence ID" value="CAD7445124.1"/>
    <property type="molecule type" value="Genomic_DNA"/>
</dbReference>
<proteinExistence type="predicted"/>
<dbReference type="GO" id="GO:0003713">
    <property type="term" value="F:transcription coactivator activity"/>
    <property type="evidence" value="ECO:0007669"/>
    <property type="project" value="TreeGrafter"/>
</dbReference>
<dbReference type="AlphaFoldDB" id="A0A7R9F1T1"/>
<reference evidence="2" key="1">
    <citation type="submission" date="2020-11" db="EMBL/GenBank/DDBJ databases">
        <authorList>
            <person name="Tran Van P."/>
        </authorList>
    </citation>
    <scope>NUCLEOTIDE SEQUENCE</scope>
</reference>
<evidence type="ECO:0000256" key="1">
    <source>
        <dbReference type="SAM" id="MobiDB-lite"/>
    </source>
</evidence>
<gene>
    <name evidence="2" type="ORF">TBIB3V08_LOCUS7485</name>
</gene>
<protein>
    <submittedName>
        <fullName evidence="2">Uncharacterized protein</fullName>
    </submittedName>
</protein>
<dbReference type="CDD" id="cd06847">
    <property type="entry name" value="HFD_SUPT7L"/>
    <property type="match status" value="1"/>
</dbReference>
<name>A0A7R9F1T1_9NEOP</name>
<organism evidence="2">
    <name type="scientific">Timema bartmani</name>
    <dbReference type="NCBI Taxonomy" id="61472"/>
    <lineage>
        <taxon>Eukaryota</taxon>
        <taxon>Metazoa</taxon>
        <taxon>Ecdysozoa</taxon>
        <taxon>Arthropoda</taxon>
        <taxon>Hexapoda</taxon>
        <taxon>Insecta</taxon>
        <taxon>Pterygota</taxon>
        <taxon>Neoptera</taxon>
        <taxon>Polyneoptera</taxon>
        <taxon>Phasmatodea</taxon>
        <taxon>Timematodea</taxon>
        <taxon>Timematoidea</taxon>
        <taxon>Timematidae</taxon>
        <taxon>Timema</taxon>
    </lineage>
</organism>
<dbReference type="InterPro" id="IPR039460">
    <property type="entry name" value="SUPT7L/Spt7"/>
</dbReference>
<sequence length="421" mass="47001">MGRRLNRFWAQNWLWQREGVGTLGVGLREELLQEYDDSDRRENPPCPELVLADLGWTLWGEMTPSSEECALSADLQKILLLKAMKQEPLKLYQPCTPPFGEPVIPFHVGVGEPPFKLSSINTRHILRKSVAAVLAHTGYERKVKKPFGKINLSTPDRDLTLDLAIIVSIVNCKSSTLDHAAIKELGRLNLEEVNPYFRGGRVENHLGKTTPSSPDRDSNLDLHVLGGLDTDVVASQTALDTLTDAADSLLNKVAVALHNAFERERLRGPTGFPDIVERVFHEMGLGSILNLHDFYQTRIIRYHNFLKEGCITMTQSYIGQLKVYKSLRAGEKLSMTTMAEAEEQDGNVPEIHFPAQADDSVVDQLQPSLETGFQMLHSLEQEQLHNLDTGEDIDVSDSPNLDRSVSSVSSDSGKAKKRKLE</sequence>
<evidence type="ECO:0000313" key="2">
    <source>
        <dbReference type="EMBL" id="CAD7445124.1"/>
    </source>
</evidence>
<dbReference type="PANTHER" id="PTHR28598">
    <property type="entry name" value="STAGA COMPLEX 65 SUBUNIT GAMMA"/>
    <property type="match status" value="1"/>
</dbReference>
<feature type="region of interest" description="Disordered" evidence="1">
    <location>
        <begin position="384"/>
        <end position="421"/>
    </location>
</feature>
<dbReference type="PANTHER" id="PTHR28598:SF1">
    <property type="entry name" value="STAGA COMPLEX 65 SUBUNIT GAMMA"/>
    <property type="match status" value="1"/>
</dbReference>